<dbReference type="GO" id="GO:0000395">
    <property type="term" value="P:mRNA 5'-splice site recognition"/>
    <property type="evidence" value="ECO:0007669"/>
    <property type="project" value="TreeGrafter"/>
</dbReference>
<keyword evidence="11" id="KW-1185">Reference proteome</keyword>
<evidence type="ECO:0000313" key="10">
    <source>
        <dbReference type="EMBL" id="KAG5567371.1"/>
    </source>
</evidence>
<evidence type="ECO:0000256" key="5">
    <source>
        <dbReference type="ARBA" id="ARBA00023125"/>
    </source>
</evidence>
<evidence type="ECO:0000256" key="2">
    <source>
        <dbReference type="ARBA" id="ARBA00022664"/>
    </source>
</evidence>
<evidence type="ECO:0000256" key="4">
    <source>
        <dbReference type="ARBA" id="ARBA00023015"/>
    </source>
</evidence>
<proteinExistence type="inferred from homology"/>
<dbReference type="GO" id="GO:0000243">
    <property type="term" value="C:commitment complex"/>
    <property type="evidence" value="ECO:0007669"/>
    <property type="project" value="TreeGrafter"/>
</dbReference>
<evidence type="ECO:0000256" key="8">
    <source>
        <dbReference type="ARBA" id="ARBA00023242"/>
    </source>
</evidence>
<accession>A0AAV6LT19</accession>
<dbReference type="SMART" id="SM00386">
    <property type="entry name" value="HAT"/>
    <property type="match status" value="6"/>
</dbReference>
<evidence type="ECO:0000256" key="6">
    <source>
        <dbReference type="ARBA" id="ARBA00023163"/>
    </source>
</evidence>
<keyword evidence="2" id="KW-0507">mRNA processing</keyword>
<dbReference type="InterPro" id="IPR011990">
    <property type="entry name" value="TPR-like_helical_dom_sf"/>
</dbReference>
<dbReference type="PANTHER" id="PTHR17204">
    <property type="entry name" value="PRE-MRNA PROCESSING PROTEIN PRP39-RELATED"/>
    <property type="match status" value="1"/>
</dbReference>
<dbReference type="GO" id="GO:0071004">
    <property type="term" value="C:U2-type prespliceosome"/>
    <property type="evidence" value="ECO:0007669"/>
    <property type="project" value="TreeGrafter"/>
</dbReference>
<keyword evidence="6" id="KW-0804">Transcription</keyword>
<sequence length="1083" mass="120979">MGDSETVVAQTSTVMGYTTADYSSTDYGNTSSNAASEAVAFADGAGGKSSSSDATTTTGGLDAPAYVADAAIAIPDGSNAAGGAFSTDLNSVMQEAPTTMDVDNSRSSYGLAATQENLAATADAVTDSSKVTGYDSSINGNEVSESANVVINGTSENGNPSDDVHGSGSEHQLLDGYGMSLCLVSLSAEEERLWSIVRTNSLDFNAWTALIEETERIWEVCEVDFPMLKFLDFVKLNAAICFTGNILNIRKVYDSFLAEFPLCYGYWKKYADHEFNLSTVDRVVEVYEQAVQAVTYSVDIWLHYCLFAIGAYGDGETVRRLFDRGLAYVGSDYLSFTLWDKYIEYEYMQQEWSRLASIYTRILENPNQQLDRYLNSFKELAASRPLSELMTAEEAAAAVIPEAGAHEIEGEVNPNAVESAKPVSAGLTEAEELEKYIAIREEMFKKAKEFDSKIIGFETAIRRPYFHVRPLNVAELENWHNYLDFFEQGDDFNKVVKLYERCLIACANYPEYWIRYVLCMEASGSMDLANNALARATQVFVKRQPEIHLFAARFKEHSGDVPGARASYQLVHSEISPGLLEAIVKHANMEHRLGNLEDACSVYEQALAIEKGKEHSQTLAFLFAQYSRFLHLVFGNVDKAREVLVQALEVVQLSKPLLEALIHLEAIQPLPKRIEYFDALVEKFIIPSPDNQNLASIAEREELSSIFLEFLDLFGDANSIKKADDRHAKLFLHHKSTSESKKRNAEDFLVSDKTKIAKSYSGVPTSAPSVMGAYPNAQNQLAAGYGLQPQGWPQVAPSQGQQWNPGYTQQAAYGAYGSYGSSYTHPQIPASVPQAAAYGAYPPPYPGQVALRLSYGNEYRVPLAPSMSILTKTWHQETWHFTEGVDHIRNEITYETAWRGMIVSHRDEFKPENFLFEERVQSTESGKCSLTVSRETAKKHFFIADTEAGHDKLLVFSDRIVMDWYMVLSIPAIPGTDRFVIKGRKRLFFNANNLKAGDLIRFYKRVPAFHSAHYLVDCIKYLFEKELTQIDATSTQLHIPESEEIHFLPEKTGQETCNQVEINGKLRFSDVEDETWQMNLIFN</sequence>
<dbReference type="InterPro" id="IPR015300">
    <property type="entry name" value="DNA-bd_pseudobarrel_sf"/>
</dbReference>
<dbReference type="GO" id="GO:0005685">
    <property type="term" value="C:U1 snRNP"/>
    <property type="evidence" value="ECO:0007669"/>
    <property type="project" value="TreeGrafter"/>
</dbReference>
<keyword evidence="7" id="KW-0508">mRNA splicing</keyword>
<dbReference type="Proteomes" id="UP000823749">
    <property type="component" value="Chromosome 1"/>
</dbReference>
<evidence type="ECO:0000256" key="1">
    <source>
        <dbReference type="ARBA" id="ARBA00004123"/>
    </source>
</evidence>
<dbReference type="Gene3D" id="2.40.330.10">
    <property type="entry name" value="DNA-binding pseudobarrel domain"/>
    <property type="match status" value="1"/>
</dbReference>
<name>A0AAV6LT19_9ERIC</name>
<evidence type="ECO:0000256" key="3">
    <source>
        <dbReference type="ARBA" id="ARBA00022737"/>
    </source>
</evidence>
<evidence type="ECO:0000256" key="9">
    <source>
        <dbReference type="ARBA" id="ARBA00038019"/>
    </source>
</evidence>
<keyword evidence="3" id="KW-0677">Repeat</keyword>
<dbReference type="GO" id="GO:0003677">
    <property type="term" value="F:DNA binding"/>
    <property type="evidence" value="ECO:0007669"/>
    <property type="project" value="UniProtKB-KW"/>
</dbReference>
<dbReference type="PANTHER" id="PTHR17204:SF5">
    <property type="entry name" value="PRE-MRNA-PROCESSING FACTOR 39"/>
    <property type="match status" value="1"/>
</dbReference>
<dbReference type="InterPro" id="IPR003107">
    <property type="entry name" value="HAT"/>
</dbReference>
<keyword evidence="8" id="KW-0539">Nucleus</keyword>
<comment type="similarity">
    <text evidence="9">Belongs to the PRP39 family.</text>
</comment>
<dbReference type="InterPro" id="IPR059164">
    <property type="entry name" value="HAT_PRP39_C"/>
</dbReference>
<dbReference type="EMBL" id="JACTNZ010000001">
    <property type="protein sequence ID" value="KAG5567371.1"/>
    <property type="molecule type" value="Genomic_DNA"/>
</dbReference>
<keyword evidence="5" id="KW-0238">DNA-binding</keyword>
<evidence type="ECO:0000313" key="11">
    <source>
        <dbReference type="Proteomes" id="UP000823749"/>
    </source>
</evidence>
<protein>
    <submittedName>
        <fullName evidence="10">Uncharacterized protein</fullName>
    </submittedName>
</protein>
<comment type="caution">
    <text evidence="10">The sequence shown here is derived from an EMBL/GenBank/DDBJ whole genome shotgun (WGS) entry which is preliminary data.</text>
</comment>
<keyword evidence="4" id="KW-0805">Transcription regulation</keyword>
<reference evidence="10" key="1">
    <citation type="submission" date="2020-08" db="EMBL/GenBank/DDBJ databases">
        <title>Plant Genome Project.</title>
        <authorList>
            <person name="Zhang R.-G."/>
        </authorList>
    </citation>
    <scope>NUCLEOTIDE SEQUENCE</scope>
    <source>
        <strain evidence="10">WSP0</strain>
        <tissue evidence="10">Leaf</tissue>
    </source>
</reference>
<dbReference type="Pfam" id="PF23240">
    <property type="entry name" value="HAT_PRP39_N"/>
    <property type="match status" value="1"/>
</dbReference>
<dbReference type="Pfam" id="PF23241">
    <property type="entry name" value="HAT_PRP39_C"/>
    <property type="match status" value="1"/>
</dbReference>
<dbReference type="FunFam" id="1.25.40.10:FF:000064">
    <property type="entry name" value="Putative pre-mrna-processing factor 39"/>
    <property type="match status" value="1"/>
</dbReference>
<organism evidence="10 11">
    <name type="scientific">Rhododendron griersonianum</name>
    <dbReference type="NCBI Taxonomy" id="479676"/>
    <lineage>
        <taxon>Eukaryota</taxon>
        <taxon>Viridiplantae</taxon>
        <taxon>Streptophyta</taxon>
        <taxon>Embryophyta</taxon>
        <taxon>Tracheophyta</taxon>
        <taxon>Spermatophyta</taxon>
        <taxon>Magnoliopsida</taxon>
        <taxon>eudicotyledons</taxon>
        <taxon>Gunneridae</taxon>
        <taxon>Pentapetalae</taxon>
        <taxon>asterids</taxon>
        <taxon>Ericales</taxon>
        <taxon>Ericaceae</taxon>
        <taxon>Ericoideae</taxon>
        <taxon>Rhodoreae</taxon>
        <taxon>Rhododendron</taxon>
    </lineage>
</organism>
<dbReference type="FunFam" id="1.25.40.10:FF:000159">
    <property type="entry name" value="Tetratricopeptide repeat (TPR)-like superfamily protein"/>
    <property type="match status" value="1"/>
</dbReference>
<dbReference type="AlphaFoldDB" id="A0AAV6LT19"/>
<evidence type="ECO:0000256" key="7">
    <source>
        <dbReference type="ARBA" id="ARBA00023187"/>
    </source>
</evidence>
<dbReference type="GO" id="GO:0030627">
    <property type="term" value="F:pre-mRNA 5'-splice site binding"/>
    <property type="evidence" value="ECO:0007669"/>
    <property type="project" value="TreeGrafter"/>
</dbReference>
<dbReference type="Gene3D" id="1.25.40.10">
    <property type="entry name" value="Tetratricopeptide repeat domain"/>
    <property type="match status" value="2"/>
</dbReference>
<gene>
    <name evidence="10" type="ORF">RHGRI_002807</name>
</gene>
<comment type="subcellular location">
    <subcellularLocation>
        <location evidence="1">Nucleus</location>
    </subcellularLocation>
</comment>
<dbReference type="SUPFAM" id="SSF48452">
    <property type="entry name" value="TPR-like"/>
    <property type="match status" value="2"/>
</dbReference>